<dbReference type="PROSITE" id="PS50127">
    <property type="entry name" value="UBC_2"/>
    <property type="match status" value="1"/>
</dbReference>
<keyword evidence="2" id="KW-0732">Signal</keyword>
<dbReference type="Proteomes" id="UP000693970">
    <property type="component" value="Unassembled WGS sequence"/>
</dbReference>
<dbReference type="InterPro" id="IPR050113">
    <property type="entry name" value="Ub_conjugating_enzyme"/>
</dbReference>
<keyword evidence="5" id="KW-1185">Reference proteome</keyword>
<dbReference type="AlphaFoldDB" id="A0A9K3Q208"/>
<dbReference type="Pfam" id="PF00179">
    <property type="entry name" value="UQ_con"/>
    <property type="match status" value="1"/>
</dbReference>
<dbReference type="CDD" id="cd23808">
    <property type="entry name" value="UBCc_UBE2W"/>
    <property type="match status" value="1"/>
</dbReference>
<feature type="signal peptide" evidence="2">
    <location>
        <begin position="1"/>
        <end position="28"/>
    </location>
</feature>
<dbReference type="PANTHER" id="PTHR24067">
    <property type="entry name" value="UBIQUITIN-CONJUGATING ENZYME E2"/>
    <property type="match status" value="1"/>
</dbReference>
<sequence length="342" mass="37804">MRSCSLGTLLTVQLWIAIFVSTSSSSLSWKIHDNKPSLTRSLSSTSSRARRLFPPSFYKRYTVTTLNGAVELLGLRGGEISLPEEDEDGESSTLLSTIRGAIRGLLKFGDEALPPLSGILRSCFHVVEKLTGIKLLPSKIKETKTSRKGSKKSKKNRKASSTENDDESSSATKKKSTVSKKASAATKKHVSGTLKSTNPNYRIQKELKKFIKEPPPNLSVQVGSNIRVWVVTMVGANNTIYEGEVFKLRISFPKDYPTVPPSVYFLKGYIPKHEHVYTNGDICLSLLGKDWRPTMTAQSVANSILSILSSAQHKSLPMDNAAHANAKPGEYQKDWVYHDDRC</sequence>
<dbReference type="InterPro" id="IPR000608">
    <property type="entry name" value="UBC"/>
</dbReference>
<comment type="caution">
    <text evidence="4">The sequence shown here is derived from an EMBL/GenBank/DDBJ whole genome shotgun (WGS) entry which is preliminary data.</text>
</comment>
<dbReference type="EMBL" id="JAGRRH010000009">
    <property type="protein sequence ID" value="KAG7365444.1"/>
    <property type="molecule type" value="Genomic_DNA"/>
</dbReference>
<name>A0A9K3Q208_9STRA</name>
<gene>
    <name evidence="4" type="ORF">IV203_038648</name>
</gene>
<evidence type="ECO:0000313" key="5">
    <source>
        <dbReference type="Proteomes" id="UP000693970"/>
    </source>
</evidence>
<evidence type="ECO:0000259" key="3">
    <source>
        <dbReference type="PROSITE" id="PS50127"/>
    </source>
</evidence>
<evidence type="ECO:0000313" key="4">
    <source>
        <dbReference type="EMBL" id="KAG7365444.1"/>
    </source>
</evidence>
<reference evidence="4" key="2">
    <citation type="submission" date="2021-04" db="EMBL/GenBank/DDBJ databases">
        <authorList>
            <person name="Podell S."/>
        </authorList>
    </citation>
    <scope>NUCLEOTIDE SEQUENCE</scope>
    <source>
        <strain evidence="4">Hildebrandi</strain>
    </source>
</reference>
<accession>A0A9K3Q208</accession>
<proteinExistence type="predicted"/>
<feature type="compositionally biased region" description="Basic residues" evidence="1">
    <location>
        <begin position="146"/>
        <end position="158"/>
    </location>
</feature>
<feature type="domain" description="UBC core" evidence="3">
    <location>
        <begin position="198"/>
        <end position="342"/>
    </location>
</feature>
<evidence type="ECO:0000256" key="2">
    <source>
        <dbReference type="SAM" id="SignalP"/>
    </source>
</evidence>
<dbReference type="OrthoDB" id="1158011at2759"/>
<reference evidence="4" key="1">
    <citation type="journal article" date="2021" name="Sci. Rep.">
        <title>Diploid genomic architecture of Nitzschia inconspicua, an elite biomass production diatom.</title>
        <authorList>
            <person name="Oliver A."/>
            <person name="Podell S."/>
            <person name="Pinowska A."/>
            <person name="Traller J.C."/>
            <person name="Smith S.R."/>
            <person name="McClure R."/>
            <person name="Beliaev A."/>
            <person name="Bohutskyi P."/>
            <person name="Hill E.A."/>
            <person name="Rabines A."/>
            <person name="Zheng H."/>
            <person name="Allen L.Z."/>
            <person name="Kuo A."/>
            <person name="Grigoriev I.V."/>
            <person name="Allen A.E."/>
            <person name="Hazlebeck D."/>
            <person name="Allen E.E."/>
        </authorList>
    </citation>
    <scope>NUCLEOTIDE SEQUENCE</scope>
    <source>
        <strain evidence="4">Hildebrandi</strain>
    </source>
</reference>
<evidence type="ECO:0000256" key="1">
    <source>
        <dbReference type="SAM" id="MobiDB-lite"/>
    </source>
</evidence>
<protein>
    <submittedName>
        <fullName evidence="4">Ubiquitin-conjugating enzyme</fullName>
    </submittedName>
</protein>
<feature type="chain" id="PRO_5039933254" evidence="2">
    <location>
        <begin position="29"/>
        <end position="342"/>
    </location>
</feature>
<organism evidence="4 5">
    <name type="scientific">Nitzschia inconspicua</name>
    <dbReference type="NCBI Taxonomy" id="303405"/>
    <lineage>
        <taxon>Eukaryota</taxon>
        <taxon>Sar</taxon>
        <taxon>Stramenopiles</taxon>
        <taxon>Ochrophyta</taxon>
        <taxon>Bacillariophyta</taxon>
        <taxon>Bacillariophyceae</taxon>
        <taxon>Bacillariophycidae</taxon>
        <taxon>Bacillariales</taxon>
        <taxon>Bacillariaceae</taxon>
        <taxon>Nitzschia</taxon>
    </lineage>
</organism>
<feature type="region of interest" description="Disordered" evidence="1">
    <location>
        <begin position="141"/>
        <end position="198"/>
    </location>
</feature>
<dbReference type="SMART" id="SM00212">
    <property type="entry name" value="UBCc"/>
    <property type="match status" value="1"/>
</dbReference>